<reference evidence="13 14" key="1">
    <citation type="submission" date="2013-03" db="EMBL/GenBank/DDBJ databases">
        <title>The Genome Sequence of Cladophialophora yegresii CBS 114405.</title>
        <authorList>
            <consortium name="The Broad Institute Genomics Platform"/>
            <person name="Cuomo C."/>
            <person name="de Hoog S."/>
            <person name="Gorbushina A."/>
            <person name="Walker B."/>
            <person name="Young S.K."/>
            <person name="Zeng Q."/>
            <person name="Gargeya S."/>
            <person name="Fitzgerald M."/>
            <person name="Haas B."/>
            <person name="Abouelleil A."/>
            <person name="Allen A.W."/>
            <person name="Alvarado L."/>
            <person name="Arachchi H.M."/>
            <person name="Berlin A.M."/>
            <person name="Chapman S.B."/>
            <person name="Gainer-Dewar J."/>
            <person name="Goldberg J."/>
            <person name="Griggs A."/>
            <person name="Gujja S."/>
            <person name="Hansen M."/>
            <person name="Howarth C."/>
            <person name="Imamovic A."/>
            <person name="Ireland A."/>
            <person name="Larimer J."/>
            <person name="McCowan C."/>
            <person name="Murphy C."/>
            <person name="Pearson M."/>
            <person name="Poon T.W."/>
            <person name="Priest M."/>
            <person name="Roberts A."/>
            <person name="Saif S."/>
            <person name="Shea T."/>
            <person name="Sisk P."/>
            <person name="Sykes S."/>
            <person name="Wortman J."/>
            <person name="Nusbaum C."/>
            <person name="Birren B."/>
        </authorList>
    </citation>
    <scope>NUCLEOTIDE SEQUENCE [LARGE SCALE GENOMIC DNA]</scope>
    <source>
        <strain evidence="13 14">CBS 114405</strain>
    </source>
</reference>
<accession>W9W3I5</accession>
<protein>
    <recommendedName>
        <fullName evidence="4">aminodeoxychorismate synthase</fullName>
        <ecNumber evidence="4">2.6.1.85</ecNumber>
    </recommendedName>
    <alternativeName>
        <fullName evidence="8">Para-aminobenzoate synthase</fullName>
    </alternativeName>
    <alternativeName>
        <fullName evidence="9">p-aminobenzoic acid synthase</fullName>
    </alternativeName>
</protein>
<dbReference type="NCBIfam" id="TIGR01823">
    <property type="entry name" value="PabB-fungal"/>
    <property type="match status" value="1"/>
</dbReference>
<evidence type="ECO:0000256" key="4">
    <source>
        <dbReference type="ARBA" id="ARBA00013139"/>
    </source>
</evidence>
<dbReference type="STRING" id="1182544.W9W3I5"/>
<proteinExistence type="inferred from homology"/>
<dbReference type="AlphaFoldDB" id="W9W3I5"/>
<keyword evidence="7" id="KW-0315">Glutamine amidotransferase</keyword>
<evidence type="ECO:0000259" key="11">
    <source>
        <dbReference type="Pfam" id="PF00425"/>
    </source>
</evidence>
<comment type="pathway">
    <text evidence="2">Cofactor biosynthesis; tetrahydrofolate biosynthesis; 4-aminobenzoate from chorismate: step 1/2.</text>
</comment>
<sequence length="801" mass="88322">MTAQNSILFVDAYDSFAENIAALLYGCLQVHVTLIRIDSNIQQEFKQTSQEFFSSFDAIVLGPGPGNPENAEDVGLFNQVCAYAESQQIPVLGICLGFQSLCARYELPVVRMSLPCHGHAKEICHSGRDIFSGTEGILATCYNSLGVCLEHFRGNDTASRPGSSGSHESMSSSQSLYSTSSLYPTNYAGRSESHQIMKSLKVLAWDKNGWVMAVRHRLLPFHGFQFHPESCKSNLACQTLVKQWWKAATSHNEQCRDPLPRRQARPTQVVGPAASILPTSAVNLLSELLSVSSTFKGSVHRRSMHLPGASSMIANLCHQNSRADCVAMLESTKRGRYSIYSFTHEQSFLLEYKADQVLFSLPSSARGPVQRSLLSREVAVALIESFIQRRSFKSDEADLPFSGGLIGFISYEFGTASLRLKLQRQNVPLPSTPEISLLWVDRSVVYDHDTGMAHIQSIRDNDCWVDEIADMLQSNYKASGDAVSSATSKKAQEILSSAKFTLPNHDQYVSQIRTCQSELLVGNSYELCLTTEATITTPASSEAPYFLYRNLQRHNPVPFAAYISFNKTTILSSSPEQFLSWSAKDGAIDMIPMKGTVKKTPEMTRAKATEILSSAKESAENLMIADLIRHDLYSTVGHEAKVGVVKLCDVVESETVFSLVSHIRAHAPVSPNTDKDSDEYAQAMSNYGLRALTRTLPPGSMTGAPKKRSCEILDNLERRDRGVYSGAIGYIDVCGNGAWSVVIRSAFSNREDNGTDPTTGEETQKWRIGAGGAITVLSDEEEEWEEMMTKLDSVLTGFRLD</sequence>
<feature type="domain" description="Anthranilate synthase component I N-terminal" evidence="12">
    <location>
        <begin position="326"/>
        <end position="450"/>
    </location>
</feature>
<evidence type="ECO:0000313" key="13">
    <source>
        <dbReference type="EMBL" id="EXJ62508.1"/>
    </source>
</evidence>
<dbReference type="InterPro" id="IPR006221">
    <property type="entry name" value="TrpG/PapA_dom"/>
</dbReference>
<comment type="caution">
    <text evidence="13">The sequence shown here is derived from an EMBL/GenBank/DDBJ whole genome shotgun (WGS) entry which is preliminary data.</text>
</comment>
<evidence type="ECO:0000259" key="10">
    <source>
        <dbReference type="Pfam" id="PF00117"/>
    </source>
</evidence>
<dbReference type="EMBL" id="AMGW01000002">
    <property type="protein sequence ID" value="EXJ62508.1"/>
    <property type="molecule type" value="Genomic_DNA"/>
</dbReference>
<dbReference type="PRINTS" id="PR00096">
    <property type="entry name" value="GATASE"/>
</dbReference>
<dbReference type="Gene3D" id="3.60.120.10">
    <property type="entry name" value="Anthranilate synthase"/>
    <property type="match status" value="1"/>
</dbReference>
<evidence type="ECO:0000256" key="6">
    <source>
        <dbReference type="ARBA" id="ARBA00022909"/>
    </source>
</evidence>
<dbReference type="PANTHER" id="PTHR11236">
    <property type="entry name" value="AMINOBENZOATE/ANTHRANILATE SYNTHASE"/>
    <property type="match status" value="1"/>
</dbReference>
<dbReference type="EC" id="2.6.1.85" evidence="4"/>
<evidence type="ECO:0000256" key="9">
    <source>
        <dbReference type="ARBA" id="ARBA00031904"/>
    </source>
</evidence>
<dbReference type="InterPro" id="IPR005801">
    <property type="entry name" value="ADC_synthase"/>
</dbReference>
<gene>
    <name evidence="13" type="ORF">A1O7_02946</name>
</gene>
<dbReference type="GO" id="GO:0008153">
    <property type="term" value="P:4-aminobenzoate biosynthetic process"/>
    <property type="evidence" value="ECO:0007669"/>
    <property type="project" value="TreeGrafter"/>
</dbReference>
<dbReference type="PRINTS" id="PR00097">
    <property type="entry name" value="ANTSNTHASEII"/>
</dbReference>
<dbReference type="Gene3D" id="3.40.50.880">
    <property type="match status" value="1"/>
</dbReference>
<dbReference type="PANTHER" id="PTHR11236:SF18">
    <property type="entry name" value="AMINODEOXYCHORISMATE SYNTHASE"/>
    <property type="match status" value="1"/>
</dbReference>
<feature type="domain" description="Chorismate-utilising enzyme C-terminal" evidence="11">
    <location>
        <begin position="505"/>
        <end position="790"/>
    </location>
</feature>
<comment type="catalytic activity">
    <reaction evidence="1">
        <text>chorismate + L-glutamine = 4-amino-4-deoxychorismate + L-glutamate</text>
        <dbReference type="Rhea" id="RHEA:11672"/>
        <dbReference type="ChEBI" id="CHEBI:29748"/>
        <dbReference type="ChEBI" id="CHEBI:29985"/>
        <dbReference type="ChEBI" id="CHEBI:58359"/>
        <dbReference type="ChEBI" id="CHEBI:58406"/>
        <dbReference type="EC" id="2.6.1.85"/>
    </reaction>
</comment>
<organism evidence="13 14">
    <name type="scientific">Cladophialophora yegresii CBS 114405</name>
    <dbReference type="NCBI Taxonomy" id="1182544"/>
    <lineage>
        <taxon>Eukaryota</taxon>
        <taxon>Fungi</taxon>
        <taxon>Dikarya</taxon>
        <taxon>Ascomycota</taxon>
        <taxon>Pezizomycotina</taxon>
        <taxon>Eurotiomycetes</taxon>
        <taxon>Chaetothyriomycetidae</taxon>
        <taxon>Chaetothyriales</taxon>
        <taxon>Herpotrichiellaceae</taxon>
        <taxon>Cladophialophora</taxon>
    </lineage>
</organism>
<dbReference type="InterPro" id="IPR019999">
    <property type="entry name" value="Anth_synth_I-like"/>
</dbReference>
<dbReference type="HOGENOM" id="CLU_006493_0_0_1"/>
<dbReference type="SUPFAM" id="SSF52317">
    <property type="entry name" value="Class I glutamine amidotransferase-like"/>
    <property type="match status" value="1"/>
</dbReference>
<dbReference type="Pfam" id="PF04715">
    <property type="entry name" value="Anth_synt_I_N"/>
    <property type="match status" value="1"/>
</dbReference>
<dbReference type="InterPro" id="IPR006805">
    <property type="entry name" value="Anth_synth_I_N"/>
</dbReference>
<dbReference type="InterPro" id="IPR017926">
    <property type="entry name" value="GATASE"/>
</dbReference>
<dbReference type="CDD" id="cd01743">
    <property type="entry name" value="GATase1_Anthranilate_Synthase"/>
    <property type="match status" value="1"/>
</dbReference>
<dbReference type="OrthoDB" id="64220at2759"/>
<dbReference type="UniPathway" id="UPA00077">
    <property type="reaction ID" value="UER00149"/>
</dbReference>
<evidence type="ECO:0000256" key="5">
    <source>
        <dbReference type="ARBA" id="ARBA00022679"/>
    </source>
</evidence>
<dbReference type="PROSITE" id="PS51273">
    <property type="entry name" value="GATASE_TYPE_1"/>
    <property type="match status" value="1"/>
</dbReference>
<evidence type="ECO:0000256" key="1">
    <source>
        <dbReference type="ARBA" id="ARBA00001000"/>
    </source>
</evidence>
<dbReference type="GO" id="GO:0046654">
    <property type="term" value="P:tetrahydrofolate biosynthetic process"/>
    <property type="evidence" value="ECO:0007669"/>
    <property type="project" value="UniProtKB-UniPathway"/>
</dbReference>
<keyword evidence="14" id="KW-1185">Reference proteome</keyword>
<dbReference type="InterPro" id="IPR010117">
    <property type="entry name" value="PabB_fungal"/>
</dbReference>
<dbReference type="GeneID" id="19177547"/>
<dbReference type="GO" id="GO:0005737">
    <property type="term" value="C:cytoplasm"/>
    <property type="evidence" value="ECO:0007669"/>
    <property type="project" value="TreeGrafter"/>
</dbReference>
<dbReference type="Pfam" id="PF00117">
    <property type="entry name" value="GATase"/>
    <property type="match status" value="2"/>
</dbReference>
<comment type="similarity">
    <text evidence="3">In the C-terminal section; belongs to the anthranilate synthase component I family.</text>
</comment>
<dbReference type="GO" id="GO:0046656">
    <property type="term" value="P:folic acid biosynthetic process"/>
    <property type="evidence" value="ECO:0007669"/>
    <property type="project" value="UniProtKB-KW"/>
</dbReference>
<dbReference type="InterPro" id="IPR015890">
    <property type="entry name" value="Chorismate_C"/>
</dbReference>
<dbReference type="RefSeq" id="XP_007755162.1">
    <property type="nucleotide sequence ID" value="XM_007756972.1"/>
</dbReference>
<keyword evidence="6" id="KW-0289">Folate biosynthesis</keyword>
<feature type="domain" description="Glutamine amidotransferase" evidence="10">
    <location>
        <begin position="9"/>
        <end position="142"/>
    </location>
</feature>
<dbReference type="InterPro" id="IPR029062">
    <property type="entry name" value="Class_I_gatase-like"/>
</dbReference>
<evidence type="ECO:0000256" key="7">
    <source>
        <dbReference type="ARBA" id="ARBA00022962"/>
    </source>
</evidence>
<evidence type="ECO:0000313" key="14">
    <source>
        <dbReference type="Proteomes" id="UP000019473"/>
    </source>
</evidence>
<dbReference type="Proteomes" id="UP000019473">
    <property type="component" value="Unassembled WGS sequence"/>
</dbReference>
<evidence type="ECO:0000256" key="2">
    <source>
        <dbReference type="ARBA" id="ARBA00005009"/>
    </source>
</evidence>
<dbReference type="GO" id="GO:0000162">
    <property type="term" value="P:L-tryptophan biosynthetic process"/>
    <property type="evidence" value="ECO:0007669"/>
    <property type="project" value="TreeGrafter"/>
</dbReference>
<dbReference type="SUPFAM" id="SSF56322">
    <property type="entry name" value="ADC synthase"/>
    <property type="match status" value="1"/>
</dbReference>
<keyword evidence="5" id="KW-0808">Transferase</keyword>
<dbReference type="Pfam" id="PF00425">
    <property type="entry name" value="Chorismate_bind"/>
    <property type="match status" value="1"/>
</dbReference>
<evidence type="ECO:0000259" key="12">
    <source>
        <dbReference type="Pfam" id="PF04715"/>
    </source>
</evidence>
<dbReference type="eggNOG" id="KOG1224">
    <property type="taxonomic scope" value="Eukaryota"/>
</dbReference>
<name>W9W3I5_9EURO</name>
<feature type="domain" description="Glutamine amidotransferase" evidence="10">
    <location>
        <begin position="196"/>
        <end position="234"/>
    </location>
</feature>
<dbReference type="VEuPathDB" id="FungiDB:A1O7_02946"/>
<evidence type="ECO:0000256" key="3">
    <source>
        <dbReference type="ARBA" id="ARBA00005970"/>
    </source>
</evidence>
<dbReference type="GO" id="GO:0046820">
    <property type="term" value="F:4-amino-4-deoxychorismate synthase activity"/>
    <property type="evidence" value="ECO:0007669"/>
    <property type="project" value="UniProtKB-EC"/>
</dbReference>
<evidence type="ECO:0000256" key="8">
    <source>
        <dbReference type="ARBA" id="ARBA00031329"/>
    </source>
</evidence>